<comment type="caution">
    <text evidence="2">The sequence shown here is derived from an EMBL/GenBank/DDBJ whole genome shotgun (WGS) entry which is preliminary data.</text>
</comment>
<organism evidence="2 3">
    <name type="scientific">Culter alburnus</name>
    <name type="common">Topmouth culter</name>
    <dbReference type="NCBI Taxonomy" id="194366"/>
    <lineage>
        <taxon>Eukaryota</taxon>
        <taxon>Metazoa</taxon>
        <taxon>Chordata</taxon>
        <taxon>Craniata</taxon>
        <taxon>Vertebrata</taxon>
        <taxon>Euteleostomi</taxon>
        <taxon>Actinopterygii</taxon>
        <taxon>Neopterygii</taxon>
        <taxon>Teleostei</taxon>
        <taxon>Ostariophysi</taxon>
        <taxon>Cypriniformes</taxon>
        <taxon>Xenocyprididae</taxon>
        <taxon>Xenocypridinae</taxon>
        <taxon>Culter</taxon>
    </lineage>
</organism>
<dbReference type="AlphaFoldDB" id="A0AAW1Z3I4"/>
<feature type="compositionally biased region" description="Basic residues" evidence="1">
    <location>
        <begin position="1"/>
        <end position="10"/>
    </location>
</feature>
<reference evidence="2 3" key="1">
    <citation type="submission" date="2024-05" db="EMBL/GenBank/DDBJ databases">
        <title>A high-quality chromosomal-level genome assembly of Topmouth culter (Culter alburnus).</title>
        <authorList>
            <person name="Zhao H."/>
        </authorList>
    </citation>
    <scope>NUCLEOTIDE SEQUENCE [LARGE SCALE GENOMIC DNA]</scope>
    <source>
        <strain evidence="2">CATC2023</strain>
        <tissue evidence="2">Muscle</tissue>
    </source>
</reference>
<evidence type="ECO:0000313" key="2">
    <source>
        <dbReference type="EMBL" id="KAK9956004.1"/>
    </source>
</evidence>
<feature type="region of interest" description="Disordered" evidence="1">
    <location>
        <begin position="1"/>
        <end position="25"/>
    </location>
</feature>
<evidence type="ECO:0000313" key="3">
    <source>
        <dbReference type="Proteomes" id="UP001479290"/>
    </source>
</evidence>
<keyword evidence="3" id="KW-1185">Reference proteome</keyword>
<feature type="non-terminal residue" evidence="2">
    <location>
        <position position="1"/>
    </location>
</feature>
<sequence>HALTHGHHGKNTTVSRPSQLRAARNAPICRPEAVESEDMTTILCKIKAVARLLKVEPRALTGGNAVRLARRDEKHK</sequence>
<gene>
    <name evidence="2" type="ORF">ABG768_013763</name>
</gene>
<evidence type="ECO:0000256" key="1">
    <source>
        <dbReference type="SAM" id="MobiDB-lite"/>
    </source>
</evidence>
<accession>A0AAW1Z3I4</accession>
<protein>
    <submittedName>
        <fullName evidence="2">Uncharacterized protein</fullName>
    </submittedName>
</protein>
<proteinExistence type="predicted"/>
<dbReference type="EMBL" id="JAWDJR010000020">
    <property type="protein sequence ID" value="KAK9956004.1"/>
    <property type="molecule type" value="Genomic_DNA"/>
</dbReference>
<dbReference type="Proteomes" id="UP001479290">
    <property type="component" value="Unassembled WGS sequence"/>
</dbReference>
<name>A0AAW1Z3I4_CULAL</name>